<feature type="transmembrane region" description="Helical" evidence="7">
    <location>
        <begin position="45"/>
        <end position="64"/>
    </location>
</feature>
<keyword evidence="5 7" id="KW-1133">Transmembrane helix</keyword>
<organism evidence="8 9">
    <name type="scientific">Alkalihalobacterium chitinilyticum</name>
    <dbReference type="NCBI Taxonomy" id="2980103"/>
    <lineage>
        <taxon>Bacteria</taxon>
        <taxon>Bacillati</taxon>
        <taxon>Bacillota</taxon>
        <taxon>Bacilli</taxon>
        <taxon>Bacillales</taxon>
        <taxon>Bacillaceae</taxon>
        <taxon>Alkalihalobacterium</taxon>
    </lineage>
</organism>
<evidence type="ECO:0000256" key="7">
    <source>
        <dbReference type="SAM" id="Phobius"/>
    </source>
</evidence>
<evidence type="ECO:0000256" key="6">
    <source>
        <dbReference type="ARBA" id="ARBA00023136"/>
    </source>
</evidence>
<feature type="transmembrane region" description="Helical" evidence="7">
    <location>
        <begin position="71"/>
        <end position="89"/>
    </location>
</feature>
<evidence type="ECO:0000313" key="9">
    <source>
        <dbReference type="Proteomes" id="UP001148125"/>
    </source>
</evidence>
<dbReference type="PANTHER" id="PTHR33452:SF1">
    <property type="entry name" value="INNER MEMBRANE PROTEIN YPHA-RELATED"/>
    <property type="match status" value="1"/>
</dbReference>
<dbReference type="Proteomes" id="UP001148125">
    <property type="component" value="Unassembled WGS sequence"/>
</dbReference>
<keyword evidence="6 7" id="KW-0472">Membrane</keyword>
<dbReference type="Pfam" id="PF07681">
    <property type="entry name" value="DoxX"/>
    <property type="match status" value="1"/>
</dbReference>
<evidence type="ECO:0000313" key="8">
    <source>
        <dbReference type="EMBL" id="MDE5414078.1"/>
    </source>
</evidence>
<evidence type="ECO:0000256" key="2">
    <source>
        <dbReference type="ARBA" id="ARBA00006679"/>
    </source>
</evidence>
<protein>
    <submittedName>
        <fullName evidence="8">DoxX family protein</fullName>
    </submittedName>
</protein>
<reference evidence="8" key="1">
    <citation type="submission" date="2024-05" db="EMBL/GenBank/DDBJ databases">
        <title>Alkalihalobacillus sp. strain MEB203 novel alkaliphilic bacterium from Lonar Lake, India.</title>
        <authorList>
            <person name="Joshi A."/>
            <person name="Thite S."/>
            <person name="Mengade P."/>
        </authorList>
    </citation>
    <scope>NUCLEOTIDE SEQUENCE</scope>
    <source>
        <strain evidence="8">MEB 203</strain>
    </source>
</reference>
<comment type="subcellular location">
    <subcellularLocation>
        <location evidence="1">Cell membrane</location>
        <topology evidence="1">Multi-pass membrane protein</topology>
    </subcellularLocation>
</comment>
<dbReference type="RefSeq" id="WP_275118692.1">
    <property type="nucleotide sequence ID" value="NZ_JAOTPO010000007.1"/>
</dbReference>
<evidence type="ECO:0000256" key="1">
    <source>
        <dbReference type="ARBA" id="ARBA00004651"/>
    </source>
</evidence>
<name>A0ABT5VF38_9BACI</name>
<comment type="caution">
    <text evidence="8">The sequence shown here is derived from an EMBL/GenBank/DDBJ whole genome shotgun (WGS) entry which is preliminary data.</text>
</comment>
<dbReference type="PANTHER" id="PTHR33452">
    <property type="entry name" value="OXIDOREDUCTASE CATD-RELATED"/>
    <property type="match status" value="1"/>
</dbReference>
<feature type="transmembrane region" description="Helical" evidence="7">
    <location>
        <begin position="7"/>
        <end position="25"/>
    </location>
</feature>
<accession>A0ABT5VF38</accession>
<evidence type="ECO:0000256" key="4">
    <source>
        <dbReference type="ARBA" id="ARBA00022692"/>
    </source>
</evidence>
<comment type="similarity">
    <text evidence="2">Belongs to the DoxX family.</text>
</comment>
<keyword evidence="9" id="KW-1185">Reference proteome</keyword>
<sequence length="130" mass="14160">MLRKFEFGAFILRVVLGLIFFIHGLDKFQGGMAHTVSFFESVGLPGFLAYVVASIELAGGMALLVGIGTRVVSILFAIIMIGAIITVKLPAGFQGGYEFDLALLAMSFHLAITNRSKYALDNVMISYKYE</sequence>
<dbReference type="InterPro" id="IPR051907">
    <property type="entry name" value="DoxX-like_oxidoreductase"/>
</dbReference>
<proteinExistence type="inferred from homology"/>
<evidence type="ECO:0000256" key="3">
    <source>
        <dbReference type="ARBA" id="ARBA00022475"/>
    </source>
</evidence>
<keyword evidence="3" id="KW-1003">Cell membrane</keyword>
<dbReference type="InterPro" id="IPR032808">
    <property type="entry name" value="DoxX"/>
</dbReference>
<dbReference type="EMBL" id="JAOTPO010000007">
    <property type="protein sequence ID" value="MDE5414078.1"/>
    <property type="molecule type" value="Genomic_DNA"/>
</dbReference>
<gene>
    <name evidence="8" type="ORF">N7Z68_11865</name>
</gene>
<evidence type="ECO:0000256" key="5">
    <source>
        <dbReference type="ARBA" id="ARBA00022989"/>
    </source>
</evidence>
<keyword evidence="4 7" id="KW-0812">Transmembrane</keyword>